<feature type="region of interest" description="Disordered" evidence="1">
    <location>
        <begin position="144"/>
        <end position="205"/>
    </location>
</feature>
<comment type="caution">
    <text evidence="2">The sequence shown here is derived from an EMBL/GenBank/DDBJ whole genome shotgun (WGS) entry which is preliminary data.</text>
</comment>
<sequence>MRAASGCGMHVHNWTGSASSISRAFLSSDSIVHTHPGPGTWLPGDRIQSQPDLIPLPLTPPTASDHQQPWASSARWNSSRCASDTPTAWLVSCRERKSSSAPAATTRSWCPTSTSSGPATGCRSCWRGAACSCARRWPSKTARRRSRSRCAGPRRGWRPRSGAWPTATRRTCRSTGRLPRCAPRSSRRAPSGSRSRTSTARRSAR</sequence>
<dbReference type="EMBL" id="JAULSN010000005">
    <property type="protein sequence ID" value="KAK3371107.1"/>
    <property type="molecule type" value="Genomic_DNA"/>
</dbReference>
<dbReference type="AlphaFoldDB" id="A0AAE0K7R3"/>
<evidence type="ECO:0000313" key="3">
    <source>
        <dbReference type="Proteomes" id="UP001287356"/>
    </source>
</evidence>
<reference evidence="2" key="1">
    <citation type="journal article" date="2023" name="Mol. Phylogenet. Evol.">
        <title>Genome-scale phylogeny and comparative genomics of the fungal order Sordariales.</title>
        <authorList>
            <person name="Hensen N."/>
            <person name="Bonometti L."/>
            <person name="Westerberg I."/>
            <person name="Brannstrom I.O."/>
            <person name="Guillou S."/>
            <person name="Cros-Aarteil S."/>
            <person name="Calhoun S."/>
            <person name="Haridas S."/>
            <person name="Kuo A."/>
            <person name="Mondo S."/>
            <person name="Pangilinan J."/>
            <person name="Riley R."/>
            <person name="LaButti K."/>
            <person name="Andreopoulos B."/>
            <person name="Lipzen A."/>
            <person name="Chen C."/>
            <person name="Yan M."/>
            <person name="Daum C."/>
            <person name="Ng V."/>
            <person name="Clum A."/>
            <person name="Steindorff A."/>
            <person name="Ohm R.A."/>
            <person name="Martin F."/>
            <person name="Silar P."/>
            <person name="Natvig D.O."/>
            <person name="Lalanne C."/>
            <person name="Gautier V."/>
            <person name="Ament-Velasquez S.L."/>
            <person name="Kruys A."/>
            <person name="Hutchinson M.I."/>
            <person name="Powell A.J."/>
            <person name="Barry K."/>
            <person name="Miller A.N."/>
            <person name="Grigoriev I.V."/>
            <person name="Debuchy R."/>
            <person name="Gladieux P."/>
            <person name="Hiltunen Thoren M."/>
            <person name="Johannesson H."/>
        </authorList>
    </citation>
    <scope>NUCLEOTIDE SEQUENCE</scope>
    <source>
        <strain evidence="2">CBS 958.72</strain>
    </source>
</reference>
<gene>
    <name evidence="2" type="ORF">B0T24DRAFT_627771</name>
</gene>
<proteinExistence type="predicted"/>
<evidence type="ECO:0000256" key="1">
    <source>
        <dbReference type="SAM" id="MobiDB-lite"/>
    </source>
</evidence>
<feature type="compositionally biased region" description="Low complexity" evidence="1">
    <location>
        <begin position="182"/>
        <end position="205"/>
    </location>
</feature>
<protein>
    <submittedName>
        <fullName evidence="2">Uncharacterized protein</fullName>
    </submittedName>
</protein>
<reference evidence="2" key="2">
    <citation type="submission" date="2023-06" db="EMBL/GenBank/DDBJ databases">
        <authorList>
            <consortium name="Lawrence Berkeley National Laboratory"/>
            <person name="Haridas S."/>
            <person name="Hensen N."/>
            <person name="Bonometti L."/>
            <person name="Westerberg I."/>
            <person name="Brannstrom I.O."/>
            <person name="Guillou S."/>
            <person name="Cros-Aarteil S."/>
            <person name="Calhoun S."/>
            <person name="Kuo A."/>
            <person name="Mondo S."/>
            <person name="Pangilinan J."/>
            <person name="Riley R."/>
            <person name="Labutti K."/>
            <person name="Andreopoulos B."/>
            <person name="Lipzen A."/>
            <person name="Chen C."/>
            <person name="Yanf M."/>
            <person name="Daum C."/>
            <person name="Ng V."/>
            <person name="Clum A."/>
            <person name="Steindorff A."/>
            <person name="Ohm R."/>
            <person name="Martin F."/>
            <person name="Silar P."/>
            <person name="Natvig D."/>
            <person name="Lalanne C."/>
            <person name="Gautier V."/>
            <person name="Ament-Velasquez S.L."/>
            <person name="Kruys A."/>
            <person name="Hutchinson M.I."/>
            <person name="Powell A.J."/>
            <person name="Barry K."/>
            <person name="Miller A.N."/>
            <person name="Grigoriev I.V."/>
            <person name="Debuchy R."/>
            <person name="Gladieux P."/>
            <person name="Thoren M.H."/>
            <person name="Johannesson H."/>
        </authorList>
    </citation>
    <scope>NUCLEOTIDE SEQUENCE</scope>
    <source>
        <strain evidence="2">CBS 958.72</strain>
    </source>
</reference>
<organism evidence="2 3">
    <name type="scientific">Lasiosphaeria ovina</name>
    <dbReference type="NCBI Taxonomy" id="92902"/>
    <lineage>
        <taxon>Eukaryota</taxon>
        <taxon>Fungi</taxon>
        <taxon>Dikarya</taxon>
        <taxon>Ascomycota</taxon>
        <taxon>Pezizomycotina</taxon>
        <taxon>Sordariomycetes</taxon>
        <taxon>Sordariomycetidae</taxon>
        <taxon>Sordariales</taxon>
        <taxon>Lasiosphaeriaceae</taxon>
        <taxon>Lasiosphaeria</taxon>
    </lineage>
</organism>
<name>A0AAE0K7R3_9PEZI</name>
<evidence type="ECO:0000313" key="2">
    <source>
        <dbReference type="EMBL" id="KAK3371107.1"/>
    </source>
</evidence>
<dbReference type="Proteomes" id="UP001287356">
    <property type="component" value="Unassembled WGS sequence"/>
</dbReference>
<accession>A0AAE0K7R3</accession>
<keyword evidence="3" id="KW-1185">Reference proteome</keyword>